<dbReference type="InterPro" id="IPR024529">
    <property type="entry name" value="ECF_trnsprt_substrate-spec"/>
</dbReference>
<reference evidence="2 3" key="1">
    <citation type="submission" date="2020-07" db="EMBL/GenBank/DDBJ databases">
        <title>Genomic Encyclopedia of Type Strains, Phase IV (KMG-V): Genome sequencing to study the core and pangenomes of soil and plant-associated prokaryotes.</title>
        <authorList>
            <person name="Whitman W."/>
        </authorList>
    </citation>
    <scope>NUCLEOTIDE SEQUENCE [LARGE SCALE GENOMIC DNA]</scope>
    <source>
        <strain evidence="2 3">A4</strain>
    </source>
</reference>
<feature type="transmembrane region" description="Helical" evidence="1">
    <location>
        <begin position="20"/>
        <end position="41"/>
    </location>
</feature>
<dbReference type="AlphaFoldDB" id="A0A7J9NJ06"/>
<sequence>MNDKLNDLKVEREDYKKVLYRYLTLLSIGINIVGAHLVLFLKLPAYLDSVGTILAAILMGPIIGTIVGLATHFSLGVIMGPVYFHFAIVNGLIGLITGYIFEKYSFNLKTILVASVVISLVASIMGNTISYIIFSGITGESVDILTEHLLELGFNLFTAVYITGFFSNFLDKLISFAIVFYIIVLICDKFKMKEFEICKK</sequence>
<proteinExistence type="predicted"/>
<protein>
    <submittedName>
        <fullName evidence="2">Energy-coupling factor transport system substrate-specific component</fullName>
    </submittedName>
</protein>
<comment type="caution">
    <text evidence="2">The sequence shown here is derived from an EMBL/GenBank/DDBJ whole genome shotgun (WGS) entry which is preliminary data.</text>
</comment>
<evidence type="ECO:0000313" key="2">
    <source>
        <dbReference type="EMBL" id="MBA2840898.1"/>
    </source>
</evidence>
<keyword evidence="1" id="KW-0812">Transmembrane</keyword>
<dbReference type="Gene3D" id="1.10.1760.20">
    <property type="match status" value="1"/>
</dbReference>
<feature type="transmembrane region" description="Helical" evidence="1">
    <location>
        <begin position="173"/>
        <end position="190"/>
    </location>
</feature>
<keyword evidence="1" id="KW-1133">Transmembrane helix</keyword>
<feature type="transmembrane region" description="Helical" evidence="1">
    <location>
        <begin position="53"/>
        <end position="75"/>
    </location>
</feature>
<organism evidence="2 3">
    <name type="scientific">Methanococcus maripaludis</name>
    <name type="common">Methanococcus deltae</name>
    <dbReference type="NCBI Taxonomy" id="39152"/>
    <lineage>
        <taxon>Archaea</taxon>
        <taxon>Methanobacteriati</taxon>
        <taxon>Methanobacteriota</taxon>
        <taxon>Methanomada group</taxon>
        <taxon>Methanococci</taxon>
        <taxon>Methanococcales</taxon>
        <taxon>Methanococcaceae</taxon>
        <taxon>Methanococcus</taxon>
    </lineage>
</organism>
<name>A0A7J9NJ06_METMI</name>
<dbReference type="Pfam" id="PF12822">
    <property type="entry name" value="ECF_trnsprt"/>
    <property type="match status" value="1"/>
</dbReference>
<dbReference type="Proteomes" id="UP000563838">
    <property type="component" value="Unassembled WGS sequence"/>
</dbReference>
<feature type="transmembrane region" description="Helical" evidence="1">
    <location>
        <begin position="82"/>
        <end position="101"/>
    </location>
</feature>
<dbReference type="EMBL" id="JACDUI010000002">
    <property type="protein sequence ID" value="MBA2840898.1"/>
    <property type="molecule type" value="Genomic_DNA"/>
</dbReference>
<keyword evidence="1" id="KW-0472">Membrane</keyword>
<evidence type="ECO:0000313" key="3">
    <source>
        <dbReference type="Proteomes" id="UP000563838"/>
    </source>
</evidence>
<evidence type="ECO:0000256" key="1">
    <source>
        <dbReference type="SAM" id="Phobius"/>
    </source>
</evidence>
<dbReference type="RefSeq" id="WP_181488720.1">
    <property type="nucleotide sequence ID" value="NZ_JACDUI010000002.1"/>
</dbReference>
<accession>A0A7J9NJ06</accession>
<gene>
    <name evidence="2" type="ORF">HNP87_001430</name>
</gene>
<dbReference type="GO" id="GO:0022857">
    <property type="term" value="F:transmembrane transporter activity"/>
    <property type="evidence" value="ECO:0007669"/>
    <property type="project" value="InterPro"/>
</dbReference>
<feature type="transmembrane region" description="Helical" evidence="1">
    <location>
        <begin position="113"/>
        <end position="137"/>
    </location>
</feature>